<name>A0A0D7B6Y6_9AGAR</name>
<keyword evidence="2" id="KW-0378">Hydrolase</keyword>
<dbReference type="Pfam" id="PF00561">
    <property type="entry name" value="Abhydrolase_1"/>
    <property type="match status" value="1"/>
</dbReference>
<dbReference type="InterPro" id="IPR029058">
    <property type="entry name" value="AB_hydrolase_fold"/>
</dbReference>
<dbReference type="Gene3D" id="3.40.50.1820">
    <property type="entry name" value="alpha/beta hydrolase"/>
    <property type="match status" value="1"/>
</dbReference>
<feature type="domain" description="AB hydrolase-1" evidence="1">
    <location>
        <begin position="28"/>
        <end position="258"/>
    </location>
</feature>
<dbReference type="Proteomes" id="UP000054007">
    <property type="component" value="Unassembled WGS sequence"/>
</dbReference>
<accession>A0A0D7B6Y6</accession>
<dbReference type="SUPFAM" id="SSF53474">
    <property type="entry name" value="alpha/beta-Hydrolases"/>
    <property type="match status" value="1"/>
</dbReference>
<organism evidence="2 3">
    <name type="scientific">Cylindrobasidium torrendii FP15055 ss-10</name>
    <dbReference type="NCBI Taxonomy" id="1314674"/>
    <lineage>
        <taxon>Eukaryota</taxon>
        <taxon>Fungi</taxon>
        <taxon>Dikarya</taxon>
        <taxon>Basidiomycota</taxon>
        <taxon>Agaricomycotina</taxon>
        <taxon>Agaricomycetes</taxon>
        <taxon>Agaricomycetidae</taxon>
        <taxon>Agaricales</taxon>
        <taxon>Marasmiineae</taxon>
        <taxon>Physalacriaceae</taxon>
        <taxon>Cylindrobasidium</taxon>
    </lineage>
</organism>
<dbReference type="EMBL" id="KN880571">
    <property type="protein sequence ID" value="KIY65954.1"/>
    <property type="molecule type" value="Genomic_DNA"/>
</dbReference>
<evidence type="ECO:0000313" key="3">
    <source>
        <dbReference type="Proteomes" id="UP000054007"/>
    </source>
</evidence>
<dbReference type="AlphaFoldDB" id="A0A0D7B6Y6"/>
<dbReference type="InterPro" id="IPR050266">
    <property type="entry name" value="AB_hydrolase_sf"/>
</dbReference>
<dbReference type="InterPro" id="IPR000073">
    <property type="entry name" value="AB_hydrolase_1"/>
</dbReference>
<gene>
    <name evidence="2" type="ORF">CYLTODRAFT_399606</name>
</gene>
<proteinExistence type="predicted"/>
<sequence length="282" mass="31102">MESAVLATSADGTPIYTSAIGNPRAASIVFIHGFSIGAAVFDEIFHDPRWHESLYLVRYDLRGHARSGMPTEPEFWASSRLAEDFDAVVRAFGLTRPFVLGWSIGGTQITDILSFFPPSYLSGVIHLCAIPFMSAIPSAAQDLSTSVLPPSGQSHDVVAYQAAAWKFTKGCSKRASYSLYLSCLSHIMVQPPAITQYVLNRTQDEHGLIRAGQQGLPYLTICGDQDEIVDAATASRVMDSFVNKRHIVLRGADHIPWISHSEEMRQEIFRFVDDVLSQRPIS</sequence>
<protein>
    <submittedName>
        <fullName evidence="2">Alpha/beta-hydrolase</fullName>
    </submittedName>
</protein>
<dbReference type="PANTHER" id="PTHR43798">
    <property type="entry name" value="MONOACYLGLYCEROL LIPASE"/>
    <property type="match status" value="1"/>
</dbReference>
<reference evidence="2 3" key="1">
    <citation type="journal article" date="2015" name="Fungal Genet. Biol.">
        <title>Evolution of novel wood decay mechanisms in Agaricales revealed by the genome sequences of Fistulina hepatica and Cylindrobasidium torrendii.</title>
        <authorList>
            <person name="Floudas D."/>
            <person name="Held B.W."/>
            <person name="Riley R."/>
            <person name="Nagy L.G."/>
            <person name="Koehler G."/>
            <person name="Ransdell A.S."/>
            <person name="Younus H."/>
            <person name="Chow J."/>
            <person name="Chiniquy J."/>
            <person name="Lipzen A."/>
            <person name="Tritt A."/>
            <person name="Sun H."/>
            <person name="Haridas S."/>
            <person name="LaButti K."/>
            <person name="Ohm R.A."/>
            <person name="Kues U."/>
            <person name="Blanchette R.A."/>
            <person name="Grigoriev I.V."/>
            <person name="Minto R.E."/>
            <person name="Hibbett D.S."/>
        </authorList>
    </citation>
    <scope>NUCLEOTIDE SEQUENCE [LARGE SCALE GENOMIC DNA]</scope>
    <source>
        <strain evidence="2 3">FP15055 ss-10</strain>
    </source>
</reference>
<evidence type="ECO:0000313" key="2">
    <source>
        <dbReference type="EMBL" id="KIY65954.1"/>
    </source>
</evidence>
<dbReference type="OrthoDB" id="408373at2759"/>
<dbReference type="GO" id="GO:0016020">
    <property type="term" value="C:membrane"/>
    <property type="evidence" value="ECO:0007669"/>
    <property type="project" value="TreeGrafter"/>
</dbReference>
<dbReference type="GO" id="GO:0016787">
    <property type="term" value="F:hydrolase activity"/>
    <property type="evidence" value="ECO:0007669"/>
    <property type="project" value="UniProtKB-KW"/>
</dbReference>
<evidence type="ECO:0000259" key="1">
    <source>
        <dbReference type="Pfam" id="PF00561"/>
    </source>
</evidence>
<dbReference type="PANTHER" id="PTHR43798:SF27">
    <property type="entry name" value="HYDROLASE ALPHA_BETA HYDROLASE FOLD FAMILY"/>
    <property type="match status" value="1"/>
</dbReference>
<keyword evidence="3" id="KW-1185">Reference proteome</keyword>